<organism evidence="1 2">
    <name type="scientific">Portunus trituberculatus</name>
    <name type="common">Swimming crab</name>
    <name type="synonym">Neptunus trituberculatus</name>
    <dbReference type="NCBI Taxonomy" id="210409"/>
    <lineage>
        <taxon>Eukaryota</taxon>
        <taxon>Metazoa</taxon>
        <taxon>Ecdysozoa</taxon>
        <taxon>Arthropoda</taxon>
        <taxon>Crustacea</taxon>
        <taxon>Multicrustacea</taxon>
        <taxon>Malacostraca</taxon>
        <taxon>Eumalacostraca</taxon>
        <taxon>Eucarida</taxon>
        <taxon>Decapoda</taxon>
        <taxon>Pleocyemata</taxon>
        <taxon>Brachyura</taxon>
        <taxon>Eubrachyura</taxon>
        <taxon>Portunoidea</taxon>
        <taxon>Portunidae</taxon>
        <taxon>Portuninae</taxon>
        <taxon>Portunus</taxon>
    </lineage>
</organism>
<evidence type="ECO:0000313" key="1">
    <source>
        <dbReference type="EMBL" id="MPC66320.1"/>
    </source>
</evidence>
<protein>
    <submittedName>
        <fullName evidence="1">Uncharacterized protein</fullName>
    </submittedName>
</protein>
<dbReference type="AlphaFoldDB" id="A0A5B7H2K7"/>
<keyword evidence="2" id="KW-1185">Reference proteome</keyword>
<name>A0A5B7H2K7_PORTR</name>
<sequence length="60" mass="6409">MLPGFVGETNDTKFGVTQGVVSMPRHSKQQLQTIELVSTGRSSALLAMASHSRIEVAPVL</sequence>
<gene>
    <name evidence="1" type="ORF">E2C01_060467</name>
</gene>
<comment type="caution">
    <text evidence="1">The sequence shown here is derived from an EMBL/GenBank/DDBJ whole genome shotgun (WGS) entry which is preliminary data.</text>
</comment>
<proteinExistence type="predicted"/>
<accession>A0A5B7H2K7</accession>
<reference evidence="1 2" key="1">
    <citation type="submission" date="2019-05" db="EMBL/GenBank/DDBJ databases">
        <title>Another draft genome of Portunus trituberculatus and its Hox gene families provides insights of decapod evolution.</title>
        <authorList>
            <person name="Jeong J.-H."/>
            <person name="Song I."/>
            <person name="Kim S."/>
            <person name="Choi T."/>
            <person name="Kim D."/>
            <person name="Ryu S."/>
            <person name="Kim W."/>
        </authorList>
    </citation>
    <scope>NUCLEOTIDE SEQUENCE [LARGE SCALE GENOMIC DNA]</scope>
    <source>
        <tissue evidence="1">Muscle</tissue>
    </source>
</reference>
<dbReference type="Proteomes" id="UP000324222">
    <property type="component" value="Unassembled WGS sequence"/>
</dbReference>
<evidence type="ECO:0000313" key="2">
    <source>
        <dbReference type="Proteomes" id="UP000324222"/>
    </source>
</evidence>
<dbReference type="EMBL" id="VSRR010024610">
    <property type="protein sequence ID" value="MPC66320.1"/>
    <property type="molecule type" value="Genomic_DNA"/>
</dbReference>